<dbReference type="Proteomes" id="UP000287563">
    <property type="component" value="Unassembled WGS sequence"/>
</dbReference>
<dbReference type="AlphaFoldDB" id="A0A3S3UMP2"/>
<keyword evidence="3" id="KW-1185">Reference proteome</keyword>
<keyword evidence="1" id="KW-1133">Transmembrane helix</keyword>
<dbReference type="EMBL" id="RJLM01000002">
    <property type="protein sequence ID" value="RWX55983.1"/>
    <property type="molecule type" value="Genomic_DNA"/>
</dbReference>
<name>A0A3S3UMP2_9GAMM</name>
<feature type="transmembrane region" description="Helical" evidence="1">
    <location>
        <begin position="18"/>
        <end position="35"/>
    </location>
</feature>
<reference evidence="2 3" key="1">
    <citation type="submission" date="2018-11" db="EMBL/GenBank/DDBJ databases">
        <title>Photobacterium sp. BEI247 sp. nov., a marine bacterium isolated from Yongle Blue Hole in the South China Sea.</title>
        <authorList>
            <person name="Wang X."/>
        </authorList>
    </citation>
    <scope>NUCLEOTIDE SEQUENCE [LARGE SCALE GENOMIC DNA]</scope>
    <source>
        <strain evidence="3">BEI247</strain>
    </source>
</reference>
<accession>A0A3S3UMP2</accession>
<gene>
    <name evidence="2" type="ORF">EDI28_06725</name>
</gene>
<evidence type="ECO:0000256" key="1">
    <source>
        <dbReference type="SAM" id="Phobius"/>
    </source>
</evidence>
<protein>
    <submittedName>
        <fullName evidence="2">Uncharacterized protein</fullName>
    </submittedName>
</protein>
<keyword evidence="1" id="KW-0472">Membrane</keyword>
<evidence type="ECO:0000313" key="3">
    <source>
        <dbReference type="Proteomes" id="UP000287563"/>
    </source>
</evidence>
<comment type="caution">
    <text evidence="2">The sequence shown here is derived from an EMBL/GenBank/DDBJ whole genome shotgun (WGS) entry which is preliminary data.</text>
</comment>
<evidence type="ECO:0000313" key="2">
    <source>
        <dbReference type="EMBL" id="RWX55983.1"/>
    </source>
</evidence>
<organism evidence="2 3">
    <name type="scientific">Photobacterium chitinilyticum</name>
    <dbReference type="NCBI Taxonomy" id="2485123"/>
    <lineage>
        <taxon>Bacteria</taxon>
        <taxon>Pseudomonadati</taxon>
        <taxon>Pseudomonadota</taxon>
        <taxon>Gammaproteobacteria</taxon>
        <taxon>Vibrionales</taxon>
        <taxon>Vibrionaceae</taxon>
        <taxon>Photobacterium</taxon>
    </lineage>
</organism>
<proteinExistence type="predicted"/>
<sequence length="94" mass="10397">MLNKHRGLIMTQYKKKKLFAMAMNASVMVVCFVLLELDLLGLVPMIVMACCAVAIFGNAMLYFFNYDEEGVDLSDLGKTVAKSGVDGLAELRKK</sequence>
<feature type="transmembrane region" description="Helical" evidence="1">
    <location>
        <begin position="41"/>
        <end position="64"/>
    </location>
</feature>
<keyword evidence="1" id="KW-0812">Transmembrane</keyword>